<comment type="subcellular location">
    <subcellularLocation>
        <location evidence="1">Cell membrane</location>
        <topology evidence="1">Multi-pass membrane protein</topology>
    </subcellularLocation>
</comment>
<protein>
    <submittedName>
        <fullName evidence="8">Multiple resistance and pH regulation protein F</fullName>
    </submittedName>
</protein>
<keyword evidence="6 7" id="KW-0472">Membrane</keyword>
<feature type="transmembrane region" description="Helical" evidence="7">
    <location>
        <begin position="33"/>
        <end position="52"/>
    </location>
</feature>
<dbReference type="KEGG" id="mpi:Mpet_1583"/>
<name>E1RGP5_METP4</name>
<dbReference type="STRING" id="679926.Mpet_1583"/>
<evidence type="ECO:0000256" key="5">
    <source>
        <dbReference type="ARBA" id="ARBA00022989"/>
    </source>
</evidence>
<dbReference type="OrthoDB" id="84883at2157"/>
<dbReference type="NCBIfam" id="NF009242">
    <property type="entry name" value="PRK12599.1-1"/>
    <property type="match status" value="1"/>
</dbReference>
<evidence type="ECO:0000313" key="8">
    <source>
        <dbReference type="EMBL" id="ADN36340.1"/>
    </source>
</evidence>
<organism evidence="8 9">
    <name type="scientific">Methanolacinia petrolearia (strain DSM 11571 / OCM 486 / SEBR 4847)</name>
    <name type="common">Methanoplanus petrolearius</name>
    <dbReference type="NCBI Taxonomy" id="679926"/>
    <lineage>
        <taxon>Archaea</taxon>
        <taxon>Methanobacteriati</taxon>
        <taxon>Methanobacteriota</taxon>
        <taxon>Stenosarchaea group</taxon>
        <taxon>Methanomicrobia</taxon>
        <taxon>Methanomicrobiales</taxon>
        <taxon>Methanomicrobiaceae</taxon>
        <taxon>Methanolacinia</taxon>
    </lineage>
</organism>
<dbReference type="AlphaFoldDB" id="E1RGP5"/>
<dbReference type="Pfam" id="PF04066">
    <property type="entry name" value="MrpF_PhaF"/>
    <property type="match status" value="1"/>
</dbReference>
<dbReference type="eggNOG" id="arCOG03121">
    <property type="taxonomic scope" value="Archaea"/>
</dbReference>
<dbReference type="InterPro" id="IPR007208">
    <property type="entry name" value="MrpF/PhaF-like"/>
</dbReference>
<dbReference type="GeneID" id="9744054"/>
<evidence type="ECO:0000313" key="9">
    <source>
        <dbReference type="Proteomes" id="UP000006565"/>
    </source>
</evidence>
<feature type="transmembrane region" description="Helical" evidence="7">
    <location>
        <begin position="58"/>
        <end position="78"/>
    </location>
</feature>
<dbReference type="PANTHER" id="PTHR34702:SF1">
    <property type="entry name" value="NA(+)_H(+) ANTIPORTER SUBUNIT F"/>
    <property type="match status" value="1"/>
</dbReference>
<evidence type="ECO:0000256" key="1">
    <source>
        <dbReference type="ARBA" id="ARBA00004651"/>
    </source>
</evidence>
<keyword evidence="3" id="KW-1003">Cell membrane</keyword>
<evidence type="ECO:0000256" key="6">
    <source>
        <dbReference type="ARBA" id="ARBA00023136"/>
    </source>
</evidence>
<evidence type="ECO:0000256" key="2">
    <source>
        <dbReference type="ARBA" id="ARBA00022448"/>
    </source>
</evidence>
<keyword evidence="5 7" id="KW-1133">Transmembrane helix</keyword>
<accession>E1RGP5</accession>
<dbReference type="GO" id="GO:0005886">
    <property type="term" value="C:plasma membrane"/>
    <property type="evidence" value="ECO:0007669"/>
    <property type="project" value="UniProtKB-SubCell"/>
</dbReference>
<evidence type="ECO:0000256" key="7">
    <source>
        <dbReference type="SAM" id="Phobius"/>
    </source>
</evidence>
<keyword evidence="2" id="KW-0813">Transport</keyword>
<feature type="transmembrane region" description="Helical" evidence="7">
    <location>
        <begin position="6"/>
        <end position="24"/>
    </location>
</feature>
<dbReference type="HOGENOM" id="CLU_125825_2_2_2"/>
<reference evidence="8 9" key="1">
    <citation type="journal article" date="2010" name="Stand. Genomic Sci.">
        <title>Complete genome sequence of Methanoplanus petrolearius type strain (SEBR 4847).</title>
        <authorList>
            <person name="Brambilla E."/>
            <person name="Djao O.D."/>
            <person name="Daligault H."/>
            <person name="Lapidus A."/>
            <person name="Lucas S."/>
            <person name="Hammon N."/>
            <person name="Nolan M."/>
            <person name="Tice H."/>
            <person name="Cheng J.F."/>
            <person name="Han C."/>
            <person name="Tapia R."/>
            <person name="Goodwin L."/>
            <person name="Pitluck S."/>
            <person name="Liolios K."/>
            <person name="Ivanova N."/>
            <person name="Mavromatis K."/>
            <person name="Mikhailova N."/>
            <person name="Pati A."/>
            <person name="Chen A."/>
            <person name="Palaniappan K."/>
            <person name="Land M."/>
            <person name="Hauser L."/>
            <person name="Chang Y.J."/>
            <person name="Jeffries C.D."/>
            <person name="Rohde M."/>
            <person name="Spring S."/>
            <person name="Sikorski J."/>
            <person name="Goker M."/>
            <person name="Woyke T."/>
            <person name="Bristow J."/>
            <person name="Eisen J.A."/>
            <person name="Markowitz V."/>
            <person name="Hugenholtz P."/>
            <person name="Kyrpides N.C."/>
            <person name="Klenk H.P."/>
        </authorList>
    </citation>
    <scope>NUCLEOTIDE SEQUENCE [LARGE SCALE GENOMIC DNA]</scope>
    <source>
        <strain evidence="9">DSM 11571 / OCM 486 / SEBR 4847</strain>
    </source>
</reference>
<keyword evidence="9" id="KW-1185">Reference proteome</keyword>
<dbReference type="PANTHER" id="PTHR34702">
    <property type="entry name" value="NA(+)/H(+) ANTIPORTER SUBUNIT F1"/>
    <property type="match status" value="1"/>
</dbReference>
<evidence type="ECO:0000256" key="4">
    <source>
        <dbReference type="ARBA" id="ARBA00022692"/>
    </source>
</evidence>
<dbReference type="EMBL" id="CP002117">
    <property type="protein sequence ID" value="ADN36340.1"/>
    <property type="molecule type" value="Genomic_DNA"/>
</dbReference>
<dbReference type="RefSeq" id="WP_013329517.1">
    <property type="nucleotide sequence ID" value="NC_014507.1"/>
</dbReference>
<sequence length="85" mass="9266">MSELWFIVAGILCLLIVIAMLRLVKGPTAPDRVVAFDVINTLTVGVFLVVGIGYEELFFVEVAIVYALLSFIGTLFIAKYIGGEL</sequence>
<dbReference type="GO" id="GO:0015385">
    <property type="term" value="F:sodium:proton antiporter activity"/>
    <property type="evidence" value="ECO:0007669"/>
    <property type="project" value="TreeGrafter"/>
</dbReference>
<keyword evidence="4 7" id="KW-0812">Transmembrane</keyword>
<dbReference type="Proteomes" id="UP000006565">
    <property type="component" value="Chromosome"/>
</dbReference>
<proteinExistence type="predicted"/>
<evidence type="ECO:0000256" key="3">
    <source>
        <dbReference type="ARBA" id="ARBA00022475"/>
    </source>
</evidence>
<gene>
    <name evidence="8" type="ordered locus">Mpet_1583</name>
</gene>